<reference evidence="2 3" key="1">
    <citation type="submission" date="2023-04" db="EMBL/GenBank/DDBJ databases">
        <title>Genome sequence of Halobacillus naozhouensis KACC 21980.</title>
        <authorList>
            <person name="Kim S."/>
            <person name="Heo J."/>
            <person name="Kwon S.-W."/>
        </authorList>
    </citation>
    <scope>NUCLEOTIDE SEQUENCE [LARGE SCALE GENOMIC DNA]</scope>
    <source>
        <strain evidence="2 3">KCTC 13234</strain>
    </source>
</reference>
<dbReference type="RefSeq" id="WP_283075643.1">
    <property type="nucleotide sequence ID" value="NZ_CP121671.1"/>
</dbReference>
<dbReference type="PROSITE" id="PS51257">
    <property type="entry name" value="PROKAR_LIPOPROTEIN"/>
    <property type="match status" value="1"/>
</dbReference>
<accession>A0ABY8IU74</accession>
<keyword evidence="1" id="KW-0732">Signal</keyword>
<protein>
    <recommendedName>
        <fullName evidence="4">Lipoprotein</fullName>
    </recommendedName>
</protein>
<evidence type="ECO:0000256" key="1">
    <source>
        <dbReference type="SAM" id="SignalP"/>
    </source>
</evidence>
<sequence>MKKILLLLSLSFCVSLLFACQSQEKEMTLLDDISSISISKSDGYGGINEDYFTTIDKDTLISKFEEALKNAEGKKQKGDVDSENPDYDILIRYEDGNCVVQYRSTEMCNENVHNSALLF</sequence>
<keyword evidence="3" id="KW-1185">Reference proteome</keyword>
<evidence type="ECO:0008006" key="4">
    <source>
        <dbReference type="Google" id="ProtNLM"/>
    </source>
</evidence>
<organism evidence="2 3">
    <name type="scientific">Halobacillus naozhouensis</name>
    <dbReference type="NCBI Taxonomy" id="554880"/>
    <lineage>
        <taxon>Bacteria</taxon>
        <taxon>Bacillati</taxon>
        <taxon>Bacillota</taxon>
        <taxon>Bacilli</taxon>
        <taxon>Bacillales</taxon>
        <taxon>Bacillaceae</taxon>
        <taxon>Halobacillus</taxon>
    </lineage>
</organism>
<dbReference type="Proteomes" id="UP001221597">
    <property type="component" value="Chromosome"/>
</dbReference>
<evidence type="ECO:0000313" key="2">
    <source>
        <dbReference type="EMBL" id="WFT73635.1"/>
    </source>
</evidence>
<name>A0ABY8IU74_9BACI</name>
<gene>
    <name evidence="2" type="ORF">P9989_14815</name>
</gene>
<feature type="chain" id="PRO_5046251489" description="Lipoprotein" evidence="1">
    <location>
        <begin position="20"/>
        <end position="119"/>
    </location>
</feature>
<feature type="signal peptide" evidence="1">
    <location>
        <begin position="1"/>
        <end position="19"/>
    </location>
</feature>
<dbReference type="EMBL" id="CP121671">
    <property type="protein sequence ID" value="WFT73635.1"/>
    <property type="molecule type" value="Genomic_DNA"/>
</dbReference>
<evidence type="ECO:0000313" key="3">
    <source>
        <dbReference type="Proteomes" id="UP001221597"/>
    </source>
</evidence>
<proteinExistence type="predicted"/>